<keyword evidence="6" id="KW-0967">Endosome</keyword>
<dbReference type="AlphaFoldDB" id="A0A2P6SAG3"/>
<dbReference type="GO" id="GO:0010008">
    <property type="term" value="C:endosome membrane"/>
    <property type="evidence" value="ECO:0007669"/>
    <property type="project" value="UniProtKB-SubCell"/>
</dbReference>
<evidence type="ECO:0000256" key="1">
    <source>
        <dbReference type="ARBA" id="ARBA00004337"/>
    </source>
</evidence>
<keyword evidence="5 10" id="KW-0732">Signal</keyword>
<keyword evidence="12" id="KW-1185">Reference proteome</keyword>
<dbReference type="Proteomes" id="UP000238479">
    <property type="component" value="Chromosome 1"/>
</dbReference>
<keyword evidence="7" id="KW-1133">Transmembrane helix</keyword>
<dbReference type="GO" id="GO:0072657">
    <property type="term" value="P:protein localization to membrane"/>
    <property type="evidence" value="ECO:0007669"/>
    <property type="project" value="TreeGrafter"/>
</dbReference>
<evidence type="ECO:0000256" key="9">
    <source>
        <dbReference type="ARBA" id="ARBA00023136"/>
    </source>
</evidence>
<dbReference type="PANTHER" id="PTHR10766:SF111">
    <property type="entry name" value="TRANSMEMBRANE 9 SUPERFAMILY MEMBER 2"/>
    <property type="match status" value="1"/>
</dbReference>
<organism evidence="11 12">
    <name type="scientific">Rosa chinensis</name>
    <name type="common">China rose</name>
    <dbReference type="NCBI Taxonomy" id="74649"/>
    <lineage>
        <taxon>Eukaryota</taxon>
        <taxon>Viridiplantae</taxon>
        <taxon>Streptophyta</taxon>
        <taxon>Embryophyta</taxon>
        <taxon>Tracheophyta</taxon>
        <taxon>Spermatophyta</taxon>
        <taxon>Magnoliopsida</taxon>
        <taxon>eudicotyledons</taxon>
        <taxon>Gunneridae</taxon>
        <taxon>Pentapetalae</taxon>
        <taxon>rosids</taxon>
        <taxon>fabids</taxon>
        <taxon>Rosales</taxon>
        <taxon>Rosaceae</taxon>
        <taxon>Rosoideae</taxon>
        <taxon>Rosoideae incertae sedis</taxon>
        <taxon>Rosa</taxon>
    </lineage>
</organism>
<sequence length="155" mass="16995">MGRQISGCSSLLIIIVLPLISSAAHNFSLPGVAPRDFHTATGDPLSIEVNKLSSTKTQHTYDYYYLSYCNTEIIKSAENLGEVLRGDQIENSVYAFKKRTASSSSSSSNPGFFNPSSSSSKIMVIAELNFNCERDGGIKVTGRSSREKMRERESI</sequence>
<dbReference type="PANTHER" id="PTHR10766">
    <property type="entry name" value="TRANSMEMBRANE 9 SUPERFAMILY PROTEIN"/>
    <property type="match status" value="1"/>
</dbReference>
<comment type="similarity">
    <text evidence="3 10">Belongs to the nonaspanin (TM9SF) (TC 9.A.2) family.</text>
</comment>
<gene>
    <name evidence="11" type="ORF">RchiOBHm_Chr1g0327081</name>
</gene>
<keyword evidence="8" id="KW-0333">Golgi apparatus</keyword>
<evidence type="ECO:0000313" key="11">
    <source>
        <dbReference type="EMBL" id="PRQ55664.1"/>
    </source>
</evidence>
<evidence type="ECO:0000256" key="2">
    <source>
        <dbReference type="ARBA" id="ARBA00004653"/>
    </source>
</evidence>
<evidence type="ECO:0000256" key="6">
    <source>
        <dbReference type="ARBA" id="ARBA00022753"/>
    </source>
</evidence>
<evidence type="ECO:0000256" key="5">
    <source>
        <dbReference type="ARBA" id="ARBA00022729"/>
    </source>
</evidence>
<protein>
    <recommendedName>
        <fullName evidence="10">Transmembrane 9 superfamily member</fullName>
    </recommendedName>
</protein>
<reference evidence="11 12" key="1">
    <citation type="journal article" date="2018" name="Nat. Genet.">
        <title>The Rosa genome provides new insights in the design of modern roses.</title>
        <authorList>
            <person name="Bendahmane M."/>
        </authorList>
    </citation>
    <scope>NUCLEOTIDE SEQUENCE [LARGE SCALE GENOMIC DNA]</scope>
    <source>
        <strain evidence="12">cv. Old Blush</strain>
    </source>
</reference>
<feature type="chain" id="PRO_5015021886" description="Transmembrane 9 superfamily member" evidence="10">
    <location>
        <begin position="24"/>
        <end position="155"/>
    </location>
</feature>
<keyword evidence="4" id="KW-0812">Transmembrane</keyword>
<dbReference type="InterPro" id="IPR004240">
    <property type="entry name" value="EMP70"/>
</dbReference>
<evidence type="ECO:0000256" key="10">
    <source>
        <dbReference type="RuleBase" id="RU363079"/>
    </source>
</evidence>
<evidence type="ECO:0000313" key="12">
    <source>
        <dbReference type="Proteomes" id="UP000238479"/>
    </source>
</evidence>
<dbReference type="Pfam" id="PF02990">
    <property type="entry name" value="EMP70"/>
    <property type="match status" value="1"/>
</dbReference>
<dbReference type="GO" id="GO:0000139">
    <property type="term" value="C:Golgi membrane"/>
    <property type="evidence" value="ECO:0007669"/>
    <property type="project" value="UniProtKB-SubCell"/>
</dbReference>
<comment type="caution">
    <text evidence="11">The sequence shown here is derived from an EMBL/GenBank/DDBJ whole genome shotgun (WGS) entry which is preliminary data.</text>
</comment>
<evidence type="ECO:0000256" key="7">
    <source>
        <dbReference type="ARBA" id="ARBA00022989"/>
    </source>
</evidence>
<evidence type="ECO:0000256" key="4">
    <source>
        <dbReference type="ARBA" id="ARBA00022692"/>
    </source>
</evidence>
<evidence type="ECO:0000256" key="3">
    <source>
        <dbReference type="ARBA" id="ARBA00005227"/>
    </source>
</evidence>
<keyword evidence="9" id="KW-0472">Membrane</keyword>
<name>A0A2P6SAG3_ROSCH</name>
<proteinExistence type="inferred from homology"/>
<feature type="signal peptide" evidence="10">
    <location>
        <begin position="1"/>
        <end position="23"/>
    </location>
</feature>
<dbReference type="EMBL" id="PDCK01000039">
    <property type="protein sequence ID" value="PRQ55664.1"/>
    <property type="molecule type" value="Genomic_DNA"/>
</dbReference>
<accession>A0A2P6SAG3</accession>
<comment type="subcellular location">
    <subcellularLocation>
        <location evidence="1">Endosome membrane</location>
        <topology evidence="1">Multi-pass membrane protein</topology>
    </subcellularLocation>
    <subcellularLocation>
        <location evidence="2">Golgi apparatus membrane</location>
        <topology evidence="2">Multi-pass membrane protein</topology>
    </subcellularLocation>
</comment>
<dbReference type="Gramene" id="PRQ55664">
    <property type="protein sequence ID" value="PRQ55664"/>
    <property type="gene ID" value="RchiOBHm_Chr1g0327081"/>
</dbReference>
<evidence type="ECO:0000256" key="8">
    <source>
        <dbReference type="ARBA" id="ARBA00023034"/>
    </source>
</evidence>